<organism evidence="2 3">
    <name type="scientific">Colocasia esculenta</name>
    <name type="common">Wild taro</name>
    <name type="synonym">Arum esculentum</name>
    <dbReference type="NCBI Taxonomy" id="4460"/>
    <lineage>
        <taxon>Eukaryota</taxon>
        <taxon>Viridiplantae</taxon>
        <taxon>Streptophyta</taxon>
        <taxon>Embryophyta</taxon>
        <taxon>Tracheophyta</taxon>
        <taxon>Spermatophyta</taxon>
        <taxon>Magnoliopsida</taxon>
        <taxon>Liliopsida</taxon>
        <taxon>Araceae</taxon>
        <taxon>Aroideae</taxon>
        <taxon>Colocasieae</taxon>
        <taxon>Colocasia</taxon>
    </lineage>
</organism>
<dbReference type="EMBL" id="NMUH01015388">
    <property type="protein sequence ID" value="MQM23200.1"/>
    <property type="molecule type" value="Genomic_DNA"/>
</dbReference>
<keyword evidence="3" id="KW-1185">Reference proteome</keyword>
<feature type="compositionally biased region" description="Low complexity" evidence="1">
    <location>
        <begin position="169"/>
        <end position="186"/>
    </location>
</feature>
<feature type="non-terminal residue" evidence="2">
    <location>
        <position position="1"/>
    </location>
</feature>
<dbReference type="AlphaFoldDB" id="A0A843XW31"/>
<proteinExistence type="predicted"/>
<evidence type="ECO:0000256" key="1">
    <source>
        <dbReference type="SAM" id="MobiDB-lite"/>
    </source>
</evidence>
<dbReference type="Proteomes" id="UP000652761">
    <property type="component" value="Unassembled WGS sequence"/>
</dbReference>
<protein>
    <submittedName>
        <fullName evidence="2">Uncharacterized protein</fullName>
    </submittedName>
</protein>
<evidence type="ECO:0000313" key="3">
    <source>
        <dbReference type="Proteomes" id="UP000652761"/>
    </source>
</evidence>
<gene>
    <name evidence="2" type="ORF">Taro_056264</name>
</gene>
<comment type="caution">
    <text evidence="2">The sequence shown here is derived from an EMBL/GenBank/DDBJ whole genome shotgun (WGS) entry which is preliminary data.</text>
</comment>
<name>A0A843XW31_COLES</name>
<dbReference type="OrthoDB" id="1582237at2759"/>
<reference evidence="2" key="1">
    <citation type="submission" date="2017-07" db="EMBL/GenBank/DDBJ databases">
        <title>Taro Niue Genome Assembly and Annotation.</title>
        <authorList>
            <person name="Atibalentja N."/>
            <person name="Keating K."/>
            <person name="Fields C.J."/>
        </authorList>
    </citation>
    <scope>NUCLEOTIDE SEQUENCE</scope>
    <source>
        <strain evidence="2">Niue_2</strain>
        <tissue evidence="2">Leaf</tissue>
    </source>
</reference>
<evidence type="ECO:0000313" key="2">
    <source>
        <dbReference type="EMBL" id="MQM23200.1"/>
    </source>
</evidence>
<sequence length="216" mass="23294">LLYKVVWSTVRPSHNSSLFCVLFFSPYSDSLQCLSVAHCPMLRELSLGPASAKGIRAIRGEAEWWEGVEWHKDEKGHSVRDRFLPYFRSWHSIVQEPPVAPPLPCLPSGGDPPSPCRRTIRHREAAHGGRHVGGVVACRRRLWESLAAVVRAADGSYRRVTGGPLAAVAPSSDPTPAGAGAGADRPVGPPPPPSLSPYVAEEASGGRRRAVQCAQI</sequence>
<accession>A0A843XW31</accession>
<feature type="region of interest" description="Disordered" evidence="1">
    <location>
        <begin position="164"/>
        <end position="216"/>
    </location>
</feature>